<gene>
    <name evidence="3" type="primary">Piso0_001936</name>
    <name evidence="3" type="ORF">GNLVRS01_PISO0F01149g</name>
</gene>
<sequence>MFALCLYLPLSFLSTMPFAMTLSFLAPSDSAILATNRALDLQRINYRQPWRQIQPPIKVNTTFIGTIQSKKSAINSRGTPMLQRWPRPSRSRYNCPC</sequence>
<feature type="chain" id="PRO_5003518821" evidence="2">
    <location>
        <begin position="22"/>
        <end position="97"/>
    </location>
</feature>
<feature type="signal peptide" evidence="2">
    <location>
        <begin position="1"/>
        <end position="21"/>
    </location>
</feature>
<dbReference type="HOGENOM" id="CLU_2513422_0_0_1"/>
<evidence type="ECO:0000256" key="2">
    <source>
        <dbReference type="SAM" id="SignalP"/>
    </source>
</evidence>
<name>G8YM35_PICSO</name>
<protein>
    <submittedName>
        <fullName evidence="3">Piso0_001936 protein</fullName>
    </submittedName>
</protein>
<dbReference type="EMBL" id="FO082054">
    <property type="protein sequence ID" value="CCE88431.1"/>
    <property type="molecule type" value="Genomic_DNA"/>
</dbReference>
<dbReference type="AlphaFoldDB" id="G8YM35"/>
<proteinExistence type="predicted"/>
<evidence type="ECO:0000313" key="3">
    <source>
        <dbReference type="EMBL" id="CCE88431.1"/>
    </source>
</evidence>
<feature type="region of interest" description="Disordered" evidence="1">
    <location>
        <begin position="78"/>
        <end position="97"/>
    </location>
</feature>
<keyword evidence="2" id="KW-0732">Signal</keyword>
<accession>G8YM35</accession>
<dbReference type="InParanoid" id="G8YM35"/>
<organism evidence="3 4">
    <name type="scientific">Pichia sorbitophila (strain ATCC MYA-4447 / BCRC 22081 / CBS 7064 / NBRC 10061 / NRRL Y-12695)</name>
    <name type="common">Hybrid yeast</name>
    <dbReference type="NCBI Taxonomy" id="559304"/>
    <lineage>
        <taxon>Eukaryota</taxon>
        <taxon>Fungi</taxon>
        <taxon>Dikarya</taxon>
        <taxon>Ascomycota</taxon>
        <taxon>Saccharomycotina</taxon>
        <taxon>Pichiomycetes</taxon>
        <taxon>Debaryomycetaceae</taxon>
        <taxon>Millerozyma</taxon>
    </lineage>
</organism>
<dbReference type="Proteomes" id="UP000005222">
    <property type="component" value="Chromosome F"/>
</dbReference>
<evidence type="ECO:0000313" key="4">
    <source>
        <dbReference type="Proteomes" id="UP000005222"/>
    </source>
</evidence>
<keyword evidence="4" id="KW-1185">Reference proteome</keyword>
<reference evidence="3 4" key="1">
    <citation type="journal article" date="2012" name="G3 (Bethesda)">
        <title>Pichia sorbitophila, an interspecies yeast hybrid reveals early steps of genome resolution following polyploidization.</title>
        <authorList>
            <person name="Leh Louis V."/>
            <person name="Despons L."/>
            <person name="Friedrich A."/>
            <person name="Martin T."/>
            <person name="Durrens P."/>
            <person name="Casaregola S."/>
            <person name="Neuveglise C."/>
            <person name="Fairhead C."/>
            <person name="Marck C."/>
            <person name="Cruz J.A."/>
            <person name="Straub M.L."/>
            <person name="Kugler V."/>
            <person name="Sacerdot C."/>
            <person name="Uzunov Z."/>
            <person name="Thierry A."/>
            <person name="Weiss S."/>
            <person name="Bleykasten C."/>
            <person name="De Montigny J."/>
            <person name="Jacques N."/>
            <person name="Jung P."/>
            <person name="Lemaire M."/>
            <person name="Mallet S."/>
            <person name="Morel G."/>
            <person name="Richard G.F."/>
            <person name="Sarkar A."/>
            <person name="Savel G."/>
            <person name="Schacherer J."/>
            <person name="Seret M.L."/>
            <person name="Talla E."/>
            <person name="Samson G."/>
            <person name="Jubin C."/>
            <person name="Poulain J."/>
            <person name="Vacherie B."/>
            <person name="Barbe V."/>
            <person name="Pelletier E."/>
            <person name="Sherman D.J."/>
            <person name="Westhof E."/>
            <person name="Weissenbach J."/>
            <person name="Baret P.V."/>
            <person name="Wincker P."/>
            <person name="Gaillardin C."/>
            <person name="Dujon B."/>
            <person name="Souciet J.L."/>
        </authorList>
    </citation>
    <scope>NUCLEOTIDE SEQUENCE [LARGE SCALE GENOMIC DNA]</scope>
    <source>
        <strain evidence="4">ATCC MYA-4447 / BCRC 22081 / CBS 7064 / NBRC 10061 / NRRL Y-12695</strain>
    </source>
</reference>
<evidence type="ECO:0000256" key="1">
    <source>
        <dbReference type="SAM" id="MobiDB-lite"/>
    </source>
</evidence>